<reference evidence="1 2" key="1">
    <citation type="submission" date="2016-09" db="EMBL/GenBank/DDBJ databases">
        <title>Couchioplanes caeruleus draft genome sequence.</title>
        <authorList>
            <person name="Sheehan J."/>
            <person name="Caffrey P."/>
        </authorList>
    </citation>
    <scope>NUCLEOTIDE SEQUENCE [LARGE SCALE GENOMIC DNA]</scope>
    <source>
        <strain evidence="1 2">DSM 43634</strain>
    </source>
</reference>
<organism evidence="1 2">
    <name type="scientific">Couchioplanes caeruleus subsp. caeruleus</name>
    <dbReference type="NCBI Taxonomy" id="56427"/>
    <lineage>
        <taxon>Bacteria</taxon>
        <taxon>Bacillati</taxon>
        <taxon>Actinomycetota</taxon>
        <taxon>Actinomycetes</taxon>
        <taxon>Micromonosporales</taxon>
        <taxon>Micromonosporaceae</taxon>
        <taxon>Couchioplanes</taxon>
    </lineage>
</organism>
<dbReference type="Proteomes" id="UP000182486">
    <property type="component" value="Unassembled WGS sequence"/>
</dbReference>
<dbReference type="Gene3D" id="3.40.630.30">
    <property type="match status" value="1"/>
</dbReference>
<proteinExistence type="predicted"/>
<dbReference type="InterPro" id="IPR016181">
    <property type="entry name" value="Acyl_CoA_acyltransferase"/>
</dbReference>
<evidence type="ECO:0000313" key="1">
    <source>
        <dbReference type="EMBL" id="OJF12256.1"/>
    </source>
</evidence>
<accession>A0A1K0FHP0</accession>
<name>A0A1K0FHP0_9ACTN</name>
<evidence type="ECO:0000313" key="2">
    <source>
        <dbReference type="Proteomes" id="UP000182486"/>
    </source>
</evidence>
<gene>
    <name evidence="1" type="ORF">BG844_21690</name>
</gene>
<keyword evidence="2" id="KW-1185">Reference proteome</keyword>
<sequence length="61" mass="6690">MARACMTALIGWYATRGVSVVELSASRDGEPLYADLGFRCTDYPAMRLSVPVERGDFTVES</sequence>
<evidence type="ECO:0008006" key="3">
    <source>
        <dbReference type="Google" id="ProtNLM"/>
    </source>
</evidence>
<dbReference type="SUPFAM" id="SSF55729">
    <property type="entry name" value="Acyl-CoA N-acyltransferases (Nat)"/>
    <property type="match status" value="1"/>
</dbReference>
<protein>
    <recommendedName>
        <fullName evidence="3">N-acetyltransferase domain-containing protein</fullName>
    </recommendedName>
</protein>
<dbReference type="AlphaFoldDB" id="A0A1K0FHP0"/>
<comment type="caution">
    <text evidence="1">The sequence shown here is derived from an EMBL/GenBank/DDBJ whole genome shotgun (WGS) entry which is preliminary data.</text>
</comment>
<dbReference type="EMBL" id="MEIA01000229">
    <property type="protein sequence ID" value="OJF12256.1"/>
    <property type="molecule type" value="Genomic_DNA"/>
</dbReference>